<dbReference type="Proteomes" id="UP000887580">
    <property type="component" value="Unplaced"/>
</dbReference>
<accession>A0AC35G469</accession>
<dbReference type="WBParaSite" id="PS1159_v2.g23901.t1">
    <property type="protein sequence ID" value="PS1159_v2.g23901.t1"/>
    <property type="gene ID" value="PS1159_v2.g23901"/>
</dbReference>
<evidence type="ECO:0000313" key="1">
    <source>
        <dbReference type="Proteomes" id="UP000887580"/>
    </source>
</evidence>
<evidence type="ECO:0000313" key="2">
    <source>
        <dbReference type="WBParaSite" id="PS1159_v2.g23901.t1"/>
    </source>
</evidence>
<organism evidence="1 2">
    <name type="scientific">Panagrolaimus sp. PS1159</name>
    <dbReference type="NCBI Taxonomy" id="55785"/>
    <lineage>
        <taxon>Eukaryota</taxon>
        <taxon>Metazoa</taxon>
        <taxon>Ecdysozoa</taxon>
        <taxon>Nematoda</taxon>
        <taxon>Chromadorea</taxon>
        <taxon>Rhabditida</taxon>
        <taxon>Tylenchina</taxon>
        <taxon>Panagrolaimomorpha</taxon>
        <taxon>Panagrolaimoidea</taxon>
        <taxon>Panagrolaimidae</taxon>
        <taxon>Panagrolaimus</taxon>
    </lineage>
</organism>
<proteinExistence type="predicted"/>
<protein>
    <submittedName>
        <fullName evidence="2">Uncharacterized protein</fullName>
    </submittedName>
</protein>
<reference evidence="2" key="1">
    <citation type="submission" date="2022-11" db="UniProtKB">
        <authorList>
            <consortium name="WormBaseParasite"/>
        </authorList>
    </citation>
    <scope>IDENTIFICATION</scope>
</reference>
<name>A0AC35G469_9BILA</name>
<sequence length="172" mass="19889">MGEKYFDPLNRKYRCICGCHVTTATKILCWFTIVIAAVSLFSAIQSYPKMTSFFVFLFLIACFFFITPLFAIQWNNHRWMFPIIAITFLSLIVVALENLATLNELLTFGPGKKPFGYHLENDPIYDYAKVLGFILIKSLFTIGIIVWYLLIFIRTYQYLAAKNKAVLLPIQD</sequence>